<name>A0A833QVG2_9POAL</name>
<dbReference type="Pfam" id="PF13920">
    <property type="entry name" value="zf-C3HC4_3"/>
    <property type="match status" value="1"/>
</dbReference>
<protein>
    <submittedName>
        <fullName evidence="4">Protein neuralized</fullName>
    </submittedName>
</protein>
<feature type="region of interest" description="Disordered" evidence="2">
    <location>
        <begin position="419"/>
        <end position="459"/>
    </location>
</feature>
<dbReference type="InterPro" id="IPR001841">
    <property type="entry name" value="Znf_RING"/>
</dbReference>
<evidence type="ECO:0000256" key="1">
    <source>
        <dbReference type="PROSITE-ProRule" id="PRU00175"/>
    </source>
</evidence>
<feature type="region of interest" description="Disordered" evidence="2">
    <location>
        <begin position="60"/>
        <end position="140"/>
    </location>
</feature>
<dbReference type="SUPFAM" id="SSF57850">
    <property type="entry name" value="RING/U-box"/>
    <property type="match status" value="1"/>
</dbReference>
<feature type="compositionally biased region" description="Low complexity" evidence="2">
    <location>
        <begin position="364"/>
        <end position="376"/>
    </location>
</feature>
<keyword evidence="5" id="KW-1185">Reference proteome</keyword>
<reference evidence="4" key="1">
    <citation type="submission" date="2020-01" db="EMBL/GenBank/DDBJ databases">
        <title>Genome sequence of Kobresia littledalei, the first chromosome-level genome in the family Cyperaceae.</title>
        <authorList>
            <person name="Qu G."/>
        </authorList>
    </citation>
    <scope>NUCLEOTIDE SEQUENCE</scope>
    <source>
        <strain evidence="4">C.B.Clarke</strain>
        <tissue evidence="4">Leaf</tissue>
    </source>
</reference>
<dbReference type="OrthoDB" id="6078042at2759"/>
<dbReference type="Gene3D" id="3.30.40.10">
    <property type="entry name" value="Zinc/RING finger domain, C3HC4 (zinc finger)"/>
    <property type="match status" value="1"/>
</dbReference>
<dbReference type="GO" id="GO:0008270">
    <property type="term" value="F:zinc ion binding"/>
    <property type="evidence" value="ECO:0007669"/>
    <property type="project" value="UniProtKB-KW"/>
</dbReference>
<feature type="compositionally biased region" description="Pro residues" evidence="2">
    <location>
        <begin position="79"/>
        <end position="89"/>
    </location>
</feature>
<feature type="compositionally biased region" description="Polar residues" evidence="2">
    <location>
        <begin position="297"/>
        <end position="329"/>
    </location>
</feature>
<proteinExistence type="predicted"/>
<evidence type="ECO:0000313" key="4">
    <source>
        <dbReference type="EMBL" id="KAF3335705.1"/>
    </source>
</evidence>
<feature type="region of interest" description="Disordered" evidence="2">
    <location>
        <begin position="352"/>
        <end position="382"/>
    </location>
</feature>
<keyword evidence="1" id="KW-0479">Metal-binding</keyword>
<dbReference type="PANTHER" id="PTHR46519">
    <property type="entry name" value="RING/U-BOX SUPERFAMILY PROTEIN"/>
    <property type="match status" value="1"/>
</dbReference>
<evidence type="ECO:0000256" key="2">
    <source>
        <dbReference type="SAM" id="MobiDB-lite"/>
    </source>
</evidence>
<feature type="compositionally biased region" description="Basic and acidic residues" evidence="2">
    <location>
        <begin position="162"/>
        <end position="195"/>
    </location>
</feature>
<feature type="compositionally biased region" description="Basic and acidic residues" evidence="2">
    <location>
        <begin position="574"/>
        <end position="586"/>
    </location>
</feature>
<dbReference type="PROSITE" id="PS50089">
    <property type="entry name" value="ZF_RING_2"/>
    <property type="match status" value="1"/>
</dbReference>
<dbReference type="Proteomes" id="UP000623129">
    <property type="component" value="Unassembled WGS sequence"/>
</dbReference>
<dbReference type="AlphaFoldDB" id="A0A833QVG2"/>
<feature type="region of interest" description="Disordered" evidence="2">
    <location>
        <begin position="561"/>
        <end position="621"/>
    </location>
</feature>
<feature type="compositionally biased region" description="Acidic residues" evidence="2">
    <location>
        <begin position="587"/>
        <end position="602"/>
    </location>
</feature>
<feature type="compositionally biased region" description="Basic and acidic residues" evidence="2">
    <location>
        <begin position="437"/>
        <end position="459"/>
    </location>
</feature>
<evidence type="ECO:0000313" key="5">
    <source>
        <dbReference type="Proteomes" id="UP000623129"/>
    </source>
</evidence>
<keyword evidence="1" id="KW-0862">Zinc</keyword>
<sequence>MPDLLQRQEAVQIELRQGLEDFFATGGYINGSLTGFDRRNRESELVAVAGLHTVSMLNTSFLQRSPPPSPTRSSTDRPPTAPSRAPPPVLQVWERRIHSEAVSESESDHHEEDHNMLALSSREHSPELGTDFAEREDREEEPRRVRHIVRRWVTENGVVGDARGDVRGSVRREEREGSVSDHEEGVPPEQVRRDSLRIRGRQARLELVMKMKRERERELTDLSEHRVVSDFAHRGRIQANLRSRFLRTSDRPSEEERRPSVAENELGQLRERHRVSGLREEFRFRLENLVRGRGQTVSESASFSHQSDTNLRHSQAASQTDVSVSQSTEPSRDIQSPEPSPHVIENIQEEVLRPISSNTAPPQTDETSTSATDSSPEPSPHVIENNQEEVLRPSSSQTDEASTSATDCLNTSFSIVEISTQEAPTQESNSREEEEGERVVQNERREDQLDRELQEAGDGERSLLQEGHEDWSDDSTSILLSEIAENWRDQMETSLEEQSASPSRVDHRLFAVHNDSHHSREIRELLNRQTVSNLLHSGFRENLDRLIRSYIERQGHGALSWGMPMLNPSDSAEVGDHDEGGLHHDVDEDDDEEEEEEEDENQDSITNNTERTPLVIPPPPPIPPRPPLWHSELHNRNSWARQSMHRSEIEWEAISDLRSDVARLQQAMSHMQRMLEACMDMQLELQRSVRQEVSAALNRFMGGQGAGEEVLNDGLKWSQVRKGICCICHESQIDSLLYRCGHMCTCAKCANELVRGGDKCPLCRAPIIEAVRAYFIM</sequence>
<dbReference type="EMBL" id="SWLB01000008">
    <property type="protein sequence ID" value="KAF3335705.1"/>
    <property type="molecule type" value="Genomic_DNA"/>
</dbReference>
<feature type="compositionally biased region" description="Basic and acidic residues" evidence="2">
    <location>
        <begin position="247"/>
        <end position="260"/>
    </location>
</feature>
<dbReference type="CDD" id="cd16647">
    <property type="entry name" value="mRING-HC-C3HC5_NEU1"/>
    <property type="match status" value="1"/>
</dbReference>
<gene>
    <name evidence="4" type="ORF">FCM35_KLT20212</name>
</gene>
<comment type="caution">
    <text evidence="4">The sequence shown here is derived from an EMBL/GenBank/DDBJ whole genome shotgun (WGS) entry which is preliminary data.</text>
</comment>
<evidence type="ECO:0000259" key="3">
    <source>
        <dbReference type="PROSITE" id="PS50089"/>
    </source>
</evidence>
<feature type="domain" description="RING-type" evidence="3">
    <location>
        <begin position="725"/>
        <end position="764"/>
    </location>
</feature>
<dbReference type="PANTHER" id="PTHR46519:SF2">
    <property type="entry name" value="RING_U-BOX SUPERFAMILY PROTEIN"/>
    <property type="match status" value="1"/>
</dbReference>
<feature type="region of interest" description="Disordered" evidence="2">
    <location>
        <begin position="243"/>
        <end position="265"/>
    </location>
</feature>
<feature type="region of interest" description="Disordered" evidence="2">
    <location>
        <begin position="161"/>
        <end position="195"/>
    </location>
</feature>
<feature type="region of interest" description="Disordered" evidence="2">
    <location>
        <begin position="297"/>
        <end position="340"/>
    </location>
</feature>
<organism evidence="4 5">
    <name type="scientific">Carex littledalei</name>
    <dbReference type="NCBI Taxonomy" id="544730"/>
    <lineage>
        <taxon>Eukaryota</taxon>
        <taxon>Viridiplantae</taxon>
        <taxon>Streptophyta</taxon>
        <taxon>Embryophyta</taxon>
        <taxon>Tracheophyta</taxon>
        <taxon>Spermatophyta</taxon>
        <taxon>Magnoliopsida</taxon>
        <taxon>Liliopsida</taxon>
        <taxon>Poales</taxon>
        <taxon>Cyperaceae</taxon>
        <taxon>Cyperoideae</taxon>
        <taxon>Cariceae</taxon>
        <taxon>Carex</taxon>
        <taxon>Carex subgen. Euthyceras</taxon>
    </lineage>
</organism>
<dbReference type="InterPro" id="IPR013083">
    <property type="entry name" value="Znf_RING/FYVE/PHD"/>
</dbReference>
<accession>A0A833QVG2</accession>
<feature type="compositionally biased region" description="Basic and acidic residues" evidence="2">
    <location>
        <begin position="93"/>
        <end position="140"/>
    </location>
</feature>
<keyword evidence="1" id="KW-0863">Zinc-finger</keyword>